<comment type="catalytic activity">
    <reaction evidence="6">
        <text>alpha-D-glucosamine 1-phosphate + acetyl-CoA = N-acetyl-alpha-D-glucosamine 1-phosphate + CoA + H(+)</text>
        <dbReference type="Rhea" id="RHEA:13725"/>
        <dbReference type="ChEBI" id="CHEBI:15378"/>
        <dbReference type="ChEBI" id="CHEBI:57287"/>
        <dbReference type="ChEBI" id="CHEBI:57288"/>
        <dbReference type="ChEBI" id="CHEBI:57776"/>
        <dbReference type="ChEBI" id="CHEBI:58516"/>
        <dbReference type="EC" id="2.3.1.157"/>
    </reaction>
</comment>
<comment type="caution">
    <text evidence="10">The sequence shown here is derived from an EMBL/GenBank/DDBJ whole genome shotgun (WGS) entry which is preliminary data.</text>
</comment>
<dbReference type="PANTHER" id="PTHR43584">
    <property type="entry name" value="NUCLEOTIDYL TRANSFERASE"/>
    <property type="match status" value="1"/>
</dbReference>
<dbReference type="GO" id="GO:0019134">
    <property type="term" value="F:glucosamine-1-phosphate N-acetyltransferase activity"/>
    <property type="evidence" value="ECO:0007669"/>
    <property type="project" value="UniProtKB-EC"/>
</dbReference>
<dbReference type="PANTHER" id="PTHR43584:SF3">
    <property type="entry name" value="BIFUNCTIONAL PROTEIN GLMU"/>
    <property type="match status" value="1"/>
</dbReference>
<dbReference type="Proteomes" id="UP000276223">
    <property type="component" value="Unassembled WGS sequence"/>
</dbReference>
<dbReference type="AlphaFoldDB" id="A0A3N1US11"/>
<evidence type="ECO:0000256" key="7">
    <source>
        <dbReference type="ARBA" id="ARBA00048493"/>
    </source>
</evidence>
<evidence type="ECO:0000256" key="1">
    <source>
        <dbReference type="ARBA" id="ARBA00007707"/>
    </source>
</evidence>
<evidence type="ECO:0000256" key="8">
    <source>
        <dbReference type="ARBA" id="ARBA00049628"/>
    </source>
</evidence>
<protein>
    <submittedName>
        <fullName evidence="10">MobA-like NTP transferase protein</fullName>
    </submittedName>
</protein>
<dbReference type="GO" id="GO:0003977">
    <property type="term" value="F:UDP-N-acetylglucosamine diphosphorylase activity"/>
    <property type="evidence" value="ECO:0007669"/>
    <property type="project" value="UniProtKB-EC"/>
</dbReference>
<organism evidence="10 11">
    <name type="scientific">Desulfosoma caldarium</name>
    <dbReference type="NCBI Taxonomy" id="610254"/>
    <lineage>
        <taxon>Bacteria</taxon>
        <taxon>Pseudomonadati</taxon>
        <taxon>Thermodesulfobacteriota</taxon>
        <taxon>Syntrophobacteria</taxon>
        <taxon>Syntrophobacterales</taxon>
        <taxon>Syntrophobacteraceae</taxon>
        <taxon>Desulfosoma</taxon>
    </lineage>
</organism>
<gene>
    <name evidence="10" type="ORF">EDC27_2992</name>
</gene>
<feature type="domain" description="MobA-like NTP transferase" evidence="9">
    <location>
        <begin position="17"/>
        <end position="154"/>
    </location>
</feature>
<dbReference type="InterPro" id="IPR050065">
    <property type="entry name" value="GlmU-like"/>
</dbReference>
<dbReference type="OrthoDB" id="9775031at2"/>
<dbReference type="RefSeq" id="WP_123291434.1">
    <property type="nucleotide sequence ID" value="NZ_RJVA01000016.1"/>
</dbReference>
<keyword evidence="3 10" id="KW-0808">Transferase</keyword>
<comment type="function">
    <text evidence="8">Catalyzes the last two sequential reactions in the de novo biosynthetic pathway for UDP-N-acetylglucosamine (UDP-GlcNAc). The C-terminal domain catalyzes the transfer of acetyl group from acetyl coenzyme A to glucosamine-1-phosphate (GlcN-1-P) to produce N-acetylglucosamine-1-phosphate (GlcNAc-1-P), which is converted into UDP-GlcNAc by the transfer of uridine 5-monophosphate (from uridine 5-triphosphate), a reaction catalyzed by the N-terminal domain.</text>
</comment>
<keyword evidence="4" id="KW-0548">Nucleotidyltransferase</keyword>
<keyword evidence="11" id="KW-1185">Reference proteome</keyword>
<dbReference type="EMBL" id="RJVA01000016">
    <property type="protein sequence ID" value="ROQ89876.1"/>
    <property type="molecule type" value="Genomic_DNA"/>
</dbReference>
<dbReference type="InterPro" id="IPR025877">
    <property type="entry name" value="MobA-like_NTP_Trfase"/>
</dbReference>
<comment type="catalytic activity">
    <reaction evidence="7">
        <text>N-acetyl-alpha-D-glucosamine 1-phosphate + UTP + H(+) = UDP-N-acetyl-alpha-D-glucosamine + diphosphate</text>
        <dbReference type="Rhea" id="RHEA:13509"/>
        <dbReference type="ChEBI" id="CHEBI:15378"/>
        <dbReference type="ChEBI" id="CHEBI:33019"/>
        <dbReference type="ChEBI" id="CHEBI:46398"/>
        <dbReference type="ChEBI" id="CHEBI:57705"/>
        <dbReference type="ChEBI" id="CHEBI:57776"/>
        <dbReference type="EC" id="2.7.7.23"/>
    </reaction>
</comment>
<dbReference type="SUPFAM" id="SSF53448">
    <property type="entry name" value="Nucleotide-diphospho-sugar transferases"/>
    <property type="match status" value="1"/>
</dbReference>
<comment type="similarity">
    <text evidence="1">In the C-terminal section; belongs to the transferase hexapeptide repeat family.</text>
</comment>
<dbReference type="Gene3D" id="3.90.550.10">
    <property type="entry name" value="Spore Coat Polysaccharide Biosynthesis Protein SpsA, Chain A"/>
    <property type="match status" value="1"/>
</dbReference>
<keyword evidence="5" id="KW-0012">Acyltransferase</keyword>
<evidence type="ECO:0000256" key="4">
    <source>
        <dbReference type="ARBA" id="ARBA00022695"/>
    </source>
</evidence>
<evidence type="ECO:0000313" key="11">
    <source>
        <dbReference type="Proteomes" id="UP000276223"/>
    </source>
</evidence>
<reference evidence="10 11" key="1">
    <citation type="submission" date="2018-11" db="EMBL/GenBank/DDBJ databases">
        <title>Genomic Encyclopedia of Type Strains, Phase IV (KMG-IV): sequencing the most valuable type-strain genomes for metagenomic binning, comparative biology and taxonomic classification.</title>
        <authorList>
            <person name="Goeker M."/>
        </authorList>
    </citation>
    <scope>NUCLEOTIDE SEQUENCE [LARGE SCALE GENOMIC DNA]</scope>
    <source>
        <strain evidence="10 11">DSM 22027</strain>
    </source>
</reference>
<accession>A0A3N1US11</accession>
<sequence length="276" mass="31020">MNSPNAHAERSRTAASLILAAGKGSRMIGYDGNKTLLPLRPTAHNPYEGSRPMLVEVLENLPLGPKGIVVHHRAEDVRRATSSLGCTYIFQPVTDGTGGALLAARPFLKNLEEKAVIITMGDVPLIRPLTYFRLLEGLRTAHMNVLAFHPEDSAQYGKLEVHEKRVQRIVEWQYWRTMEGRMQQAPCNAGVYAVDRTVLLEGIEALAQRPHEVRKKRNGRWVVIQEYFLTDLTEIFNAKGLTVTFLLAEPWEVMGVDTPEALAEVQKIYRLRQGNN</sequence>
<evidence type="ECO:0000256" key="5">
    <source>
        <dbReference type="ARBA" id="ARBA00023315"/>
    </source>
</evidence>
<name>A0A3N1US11_9BACT</name>
<evidence type="ECO:0000256" key="3">
    <source>
        <dbReference type="ARBA" id="ARBA00022679"/>
    </source>
</evidence>
<dbReference type="InterPro" id="IPR029044">
    <property type="entry name" value="Nucleotide-diphossugar_trans"/>
</dbReference>
<evidence type="ECO:0000256" key="6">
    <source>
        <dbReference type="ARBA" id="ARBA00048247"/>
    </source>
</evidence>
<dbReference type="Pfam" id="PF12804">
    <property type="entry name" value="NTP_transf_3"/>
    <property type="match status" value="1"/>
</dbReference>
<comment type="similarity">
    <text evidence="2">In the N-terminal section; belongs to the N-acetylglucosamine-1-phosphate uridyltransferase family.</text>
</comment>
<evidence type="ECO:0000313" key="10">
    <source>
        <dbReference type="EMBL" id="ROQ89876.1"/>
    </source>
</evidence>
<proteinExistence type="inferred from homology"/>
<evidence type="ECO:0000256" key="2">
    <source>
        <dbReference type="ARBA" id="ARBA00007947"/>
    </source>
</evidence>
<evidence type="ECO:0000259" key="9">
    <source>
        <dbReference type="Pfam" id="PF12804"/>
    </source>
</evidence>